<evidence type="ECO:0000259" key="15">
    <source>
        <dbReference type="Pfam" id="PF10509"/>
    </source>
</evidence>
<dbReference type="InterPro" id="IPR006206">
    <property type="entry name" value="Mevalonate/galactokinase"/>
</dbReference>
<dbReference type="InterPro" id="IPR013750">
    <property type="entry name" value="GHMP_kinase_C_dom"/>
</dbReference>
<feature type="binding site" evidence="11">
    <location>
        <position position="162"/>
    </location>
    <ligand>
        <name>Mg(2+)</name>
        <dbReference type="ChEBI" id="CHEBI:18420"/>
    </ligand>
</feature>
<keyword evidence="4 11" id="KW-0479">Metal-binding</keyword>
<evidence type="ECO:0000256" key="3">
    <source>
        <dbReference type="ARBA" id="ARBA00022679"/>
    </source>
</evidence>
<organism evidence="16 17">
    <name type="scientific">Vagococcus penaei</name>
    <dbReference type="NCBI Taxonomy" id="633807"/>
    <lineage>
        <taxon>Bacteria</taxon>
        <taxon>Bacillati</taxon>
        <taxon>Bacillota</taxon>
        <taxon>Bacilli</taxon>
        <taxon>Lactobacillales</taxon>
        <taxon>Enterococcaceae</taxon>
        <taxon>Vagococcus</taxon>
    </lineage>
</organism>
<comment type="catalytic activity">
    <reaction evidence="11">
        <text>alpha-D-galactose + ATP = alpha-D-galactose 1-phosphate + ADP + H(+)</text>
        <dbReference type="Rhea" id="RHEA:13553"/>
        <dbReference type="ChEBI" id="CHEBI:15378"/>
        <dbReference type="ChEBI" id="CHEBI:28061"/>
        <dbReference type="ChEBI" id="CHEBI:30616"/>
        <dbReference type="ChEBI" id="CHEBI:58336"/>
        <dbReference type="ChEBI" id="CHEBI:456216"/>
        <dbReference type="EC" id="2.7.1.6"/>
    </reaction>
</comment>
<dbReference type="PROSITE" id="PS00106">
    <property type="entry name" value="GALACTOKINASE"/>
    <property type="match status" value="1"/>
</dbReference>
<dbReference type="EMBL" id="CP019609">
    <property type="protein sequence ID" value="AQP54809.1"/>
    <property type="molecule type" value="Genomic_DNA"/>
</dbReference>
<dbReference type="InterPro" id="IPR006204">
    <property type="entry name" value="GHMP_kinase_N_dom"/>
</dbReference>
<dbReference type="STRING" id="633807.BW732_08240"/>
<evidence type="ECO:0000256" key="10">
    <source>
        <dbReference type="ARBA" id="ARBA00023277"/>
    </source>
</evidence>
<dbReference type="Pfam" id="PF08544">
    <property type="entry name" value="GHMP_kinases_C"/>
    <property type="match status" value="1"/>
</dbReference>
<dbReference type="InterPro" id="IPR020568">
    <property type="entry name" value="Ribosomal_Su5_D2-typ_SF"/>
</dbReference>
<reference evidence="16 17" key="1">
    <citation type="journal article" date="2010" name="Int. J. Syst. Evol. Microbiol.">
        <title>Vagococcus penaei sp. nov., isolated from spoilage microbiota of cooked shrimp (Penaeus vannamei).</title>
        <authorList>
            <person name="Jaffres E."/>
            <person name="Prevost H."/>
            <person name="Rossero A."/>
            <person name="Joffraud J.J."/>
            <person name="Dousset X."/>
        </authorList>
    </citation>
    <scope>NUCLEOTIDE SEQUENCE [LARGE SCALE GENOMIC DNA]</scope>
    <source>
        <strain evidence="16 17">CD276</strain>
    </source>
</reference>
<dbReference type="HAMAP" id="MF_00246">
    <property type="entry name" value="Galactokinase"/>
    <property type="match status" value="1"/>
</dbReference>
<dbReference type="InterPro" id="IPR036554">
    <property type="entry name" value="GHMP_kinase_C_sf"/>
</dbReference>
<comment type="pathway">
    <text evidence="11">Carbohydrate metabolism; galactose metabolism.</text>
</comment>
<sequence>METLNETFIKIFNEKPESAYFAPGRINLIGEHTDYNGGNVFPCAISYGTYGVVKAREDRLVRLYSMNFPDLGIKEFSLDDLTYKEADNWANYPKGMIGYLYDLVDNKEAVTGFDVVIFGDIPNGAGLSSSASIELLTGVIVEDLWQLTLDRVELVKLGQKVENHFIGVNSGIMDQFAIGMGQKDQAILLDCHTLNYEMVPVHLENEKILIMNTNKRRELADSKYNERRAECDEALRRLQTVTDIQALGELSLAQFDELKAVIKDDTLEKRARHAVAENQRTLEAKQALEANDLQTFGELLNASHQSLRDDYEVTGQELDTIVALTQAQNGVIGARMTGAGFGGCAIALVKEDKLPEIIQAVGKAYQEKIGYEADFYVASIADGAKKID</sequence>
<feature type="site" description="Transition state stabilizer" evidence="11">
    <location>
        <position position="25"/>
    </location>
</feature>
<evidence type="ECO:0000259" key="13">
    <source>
        <dbReference type="Pfam" id="PF00288"/>
    </source>
</evidence>
<dbReference type="Gene3D" id="3.30.230.10">
    <property type="match status" value="1"/>
</dbReference>
<dbReference type="Pfam" id="PF00288">
    <property type="entry name" value="GHMP_kinases_N"/>
    <property type="match status" value="1"/>
</dbReference>
<feature type="binding site" evidence="11">
    <location>
        <position position="65"/>
    </location>
    <ligand>
        <name>ATP</name>
        <dbReference type="ChEBI" id="CHEBI:30616"/>
    </ligand>
</feature>
<dbReference type="PIRSF" id="PIRSF000530">
    <property type="entry name" value="Galactokinase"/>
    <property type="match status" value="1"/>
</dbReference>
<evidence type="ECO:0000313" key="17">
    <source>
        <dbReference type="Proteomes" id="UP000188246"/>
    </source>
</evidence>
<keyword evidence="3 11" id="KW-0808">Transferase</keyword>
<evidence type="ECO:0000256" key="4">
    <source>
        <dbReference type="ARBA" id="ARBA00022723"/>
    </source>
</evidence>
<feature type="binding site" evidence="11">
    <location>
        <position position="130"/>
    </location>
    <ligand>
        <name>Mg(2+)</name>
        <dbReference type="ChEBI" id="CHEBI:18420"/>
    </ligand>
</feature>
<name>A0A1Q2D8T5_9ENTE</name>
<keyword evidence="17" id="KW-1185">Reference proteome</keyword>
<dbReference type="NCBIfam" id="NF003705">
    <property type="entry name" value="PRK05322.1"/>
    <property type="match status" value="1"/>
</dbReference>
<feature type="domain" description="Galactokinase N-terminal" evidence="15">
    <location>
        <begin position="6"/>
        <end position="54"/>
    </location>
</feature>
<evidence type="ECO:0000256" key="9">
    <source>
        <dbReference type="ARBA" id="ARBA00023144"/>
    </source>
</evidence>
<evidence type="ECO:0000256" key="1">
    <source>
        <dbReference type="ARBA" id="ARBA00006566"/>
    </source>
</evidence>
<dbReference type="PROSITE" id="PS00627">
    <property type="entry name" value="GHMP_KINASES_ATP"/>
    <property type="match status" value="1"/>
</dbReference>
<evidence type="ECO:0000313" key="16">
    <source>
        <dbReference type="EMBL" id="AQP54809.1"/>
    </source>
</evidence>
<dbReference type="GO" id="GO:0006012">
    <property type="term" value="P:galactose metabolic process"/>
    <property type="evidence" value="ECO:0007669"/>
    <property type="project" value="UniProtKB-UniRule"/>
</dbReference>
<dbReference type="PANTHER" id="PTHR10457">
    <property type="entry name" value="MEVALONATE KINASE/GALACTOKINASE"/>
    <property type="match status" value="1"/>
</dbReference>
<dbReference type="FunFam" id="3.30.230.10:FF:000017">
    <property type="entry name" value="Galactokinase"/>
    <property type="match status" value="1"/>
</dbReference>
<dbReference type="Pfam" id="PF10509">
    <property type="entry name" value="GalKase_gal_bdg"/>
    <property type="match status" value="1"/>
</dbReference>
<keyword evidence="6 11" id="KW-0418">Kinase</keyword>
<proteinExistence type="inferred from homology"/>
<evidence type="ECO:0000256" key="12">
    <source>
        <dbReference type="NCBIfam" id="TIGR00131"/>
    </source>
</evidence>
<dbReference type="PRINTS" id="PR00959">
    <property type="entry name" value="MEVGALKINASE"/>
</dbReference>
<evidence type="ECO:0000256" key="8">
    <source>
        <dbReference type="ARBA" id="ARBA00022842"/>
    </source>
</evidence>
<feature type="domain" description="GHMP kinase C-terminal" evidence="14">
    <location>
        <begin position="285"/>
        <end position="365"/>
    </location>
</feature>
<dbReference type="Proteomes" id="UP000188246">
    <property type="component" value="Chromosome"/>
</dbReference>
<feature type="binding site" evidence="11">
    <location>
        <position position="224"/>
    </location>
    <ligand>
        <name>substrate</name>
    </ligand>
</feature>
<feature type="domain" description="GHMP kinase N-terminal" evidence="13">
    <location>
        <begin position="91"/>
        <end position="181"/>
    </location>
</feature>
<comment type="similarity">
    <text evidence="1 11">Belongs to the GHMP kinase family. GalK subfamily.</text>
</comment>
<keyword evidence="7 11" id="KW-0067">ATP-binding</keyword>
<evidence type="ECO:0000256" key="6">
    <source>
        <dbReference type="ARBA" id="ARBA00022777"/>
    </source>
</evidence>
<dbReference type="EC" id="2.7.1.6" evidence="11 12"/>
<dbReference type="GO" id="GO:0005829">
    <property type="term" value="C:cytosol"/>
    <property type="evidence" value="ECO:0007669"/>
    <property type="project" value="TreeGrafter"/>
</dbReference>
<dbReference type="UniPathway" id="UPA00214"/>
<dbReference type="GO" id="GO:0005524">
    <property type="term" value="F:ATP binding"/>
    <property type="evidence" value="ECO:0007669"/>
    <property type="project" value="UniProtKB-UniRule"/>
</dbReference>
<dbReference type="InterPro" id="IPR022963">
    <property type="entry name" value="Galactokinase_bac"/>
</dbReference>
<keyword evidence="10 11" id="KW-0119">Carbohydrate metabolism</keyword>
<evidence type="ECO:0000256" key="11">
    <source>
        <dbReference type="HAMAP-Rule" id="MF_00246"/>
    </source>
</evidence>
<dbReference type="GO" id="GO:0000287">
    <property type="term" value="F:magnesium ion binding"/>
    <property type="evidence" value="ECO:0007669"/>
    <property type="project" value="UniProtKB-UniRule"/>
</dbReference>
<dbReference type="SUPFAM" id="SSF54211">
    <property type="entry name" value="Ribosomal protein S5 domain 2-like"/>
    <property type="match status" value="1"/>
</dbReference>
<dbReference type="NCBIfam" id="TIGR00131">
    <property type="entry name" value="gal_kin"/>
    <property type="match status" value="1"/>
</dbReference>
<gene>
    <name evidence="11" type="primary">galK</name>
    <name evidence="16" type="ORF">BW732_08240</name>
</gene>
<evidence type="ECO:0000256" key="2">
    <source>
        <dbReference type="ARBA" id="ARBA00022490"/>
    </source>
</evidence>
<keyword evidence="8 11" id="KW-0460">Magnesium</keyword>
<dbReference type="AlphaFoldDB" id="A0A1Q2D8T5"/>
<dbReference type="KEGG" id="vpi:BW732_08240"/>
<feature type="binding site" evidence="11">
    <location>
        <begin position="31"/>
        <end position="34"/>
    </location>
    <ligand>
        <name>substrate</name>
    </ligand>
</feature>
<dbReference type="InterPro" id="IPR000705">
    <property type="entry name" value="Galactokinase"/>
</dbReference>
<keyword evidence="2 11" id="KW-0963">Cytoplasm</keyword>
<comment type="subcellular location">
    <subcellularLocation>
        <location evidence="11">Cytoplasm</location>
    </subcellularLocation>
</comment>
<dbReference type="InterPro" id="IPR019741">
    <property type="entry name" value="Galactokinase_CS"/>
</dbReference>
<keyword evidence="9 11" id="KW-0299">Galactose metabolism</keyword>
<dbReference type="FunFam" id="3.30.70.890:FF:000001">
    <property type="entry name" value="Galactokinase"/>
    <property type="match status" value="1"/>
</dbReference>
<dbReference type="Gene3D" id="3.30.70.890">
    <property type="entry name" value="GHMP kinase, C-terminal domain"/>
    <property type="match status" value="1"/>
</dbReference>
<dbReference type="InterPro" id="IPR014721">
    <property type="entry name" value="Ribsml_uS5_D2-typ_fold_subgr"/>
</dbReference>
<dbReference type="InterPro" id="IPR019539">
    <property type="entry name" value="GalKase_N"/>
</dbReference>
<evidence type="ECO:0000256" key="5">
    <source>
        <dbReference type="ARBA" id="ARBA00022741"/>
    </source>
</evidence>
<protein>
    <recommendedName>
        <fullName evidence="11 12">Galactokinase</fullName>
        <ecNumber evidence="11 12">2.7.1.6</ecNumber>
    </recommendedName>
    <alternativeName>
        <fullName evidence="11">Galactose kinase</fullName>
    </alternativeName>
</protein>
<comment type="function">
    <text evidence="11">Catalyzes the transfer of the gamma-phosphate of ATP to D-galactose to form alpha-D-galactose-1-phosphate (Gal-1-P).</text>
</comment>
<keyword evidence="5 11" id="KW-0547">Nucleotide-binding</keyword>
<dbReference type="PANTHER" id="PTHR10457:SF7">
    <property type="entry name" value="GALACTOKINASE-RELATED"/>
    <property type="match status" value="1"/>
</dbReference>
<accession>A0A1Q2D8T5</accession>
<feature type="active site" description="Proton acceptor" evidence="11">
    <location>
        <position position="174"/>
    </location>
</feature>
<dbReference type="GO" id="GO:0004335">
    <property type="term" value="F:galactokinase activity"/>
    <property type="evidence" value="ECO:0007669"/>
    <property type="project" value="UniProtKB-UniRule"/>
</dbReference>
<dbReference type="InterPro" id="IPR006203">
    <property type="entry name" value="GHMP_knse_ATP-bd_CS"/>
</dbReference>
<evidence type="ECO:0000256" key="7">
    <source>
        <dbReference type="ARBA" id="ARBA00022840"/>
    </source>
</evidence>
<evidence type="ECO:0000259" key="14">
    <source>
        <dbReference type="Pfam" id="PF08544"/>
    </source>
</evidence>
<feature type="binding site" evidence="11">
    <location>
        <begin position="124"/>
        <end position="130"/>
    </location>
    <ligand>
        <name>ATP</name>
        <dbReference type="ChEBI" id="CHEBI:30616"/>
    </ligand>
</feature>
<dbReference type="PRINTS" id="PR00473">
    <property type="entry name" value="GALCTOKINASE"/>
</dbReference>
<dbReference type="SUPFAM" id="SSF55060">
    <property type="entry name" value="GHMP Kinase, C-terminal domain"/>
    <property type="match status" value="1"/>
</dbReference>